<dbReference type="Proteomes" id="UP000218209">
    <property type="component" value="Unassembled WGS sequence"/>
</dbReference>
<evidence type="ECO:0000313" key="2">
    <source>
        <dbReference type="EMBL" id="OSX77799.1"/>
    </source>
</evidence>
<name>A0A1X6PA62_PORUM</name>
<dbReference type="EMBL" id="KV918828">
    <property type="protein sequence ID" value="OSX77799.1"/>
    <property type="molecule type" value="Genomic_DNA"/>
</dbReference>
<accession>A0A1X6PA62</accession>
<feature type="compositionally biased region" description="Gly residues" evidence="1">
    <location>
        <begin position="106"/>
        <end position="120"/>
    </location>
</feature>
<reference evidence="2 3" key="1">
    <citation type="submission" date="2017-03" db="EMBL/GenBank/DDBJ databases">
        <title>WGS assembly of Porphyra umbilicalis.</title>
        <authorList>
            <person name="Brawley S.H."/>
            <person name="Blouin N.A."/>
            <person name="Ficko-Blean E."/>
            <person name="Wheeler G.L."/>
            <person name="Lohr M."/>
            <person name="Goodson H.V."/>
            <person name="Jenkins J.W."/>
            <person name="Blaby-Haas C.E."/>
            <person name="Helliwell K.E."/>
            <person name="Chan C."/>
            <person name="Marriage T."/>
            <person name="Bhattacharya D."/>
            <person name="Klein A.S."/>
            <person name="Badis Y."/>
            <person name="Brodie J."/>
            <person name="Cao Y."/>
            <person name="Collen J."/>
            <person name="Dittami S.M."/>
            <person name="Gachon C.M."/>
            <person name="Green B.R."/>
            <person name="Karpowicz S."/>
            <person name="Kim J.W."/>
            <person name="Kudahl U."/>
            <person name="Lin S."/>
            <person name="Michel G."/>
            <person name="Mittag M."/>
            <person name="Olson B.J."/>
            <person name="Pangilinan J."/>
            <person name="Peng Y."/>
            <person name="Qiu H."/>
            <person name="Shu S."/>
            <person name="Singer J.T."/>
            <person name="Smith A.G."/>
            <person name="Sprecher B.N."/>
            <person name="Wagner V."/>
            <person name="Wang W."/>
            <person name="Wang Z.-Y."/>
            <person name="Yan J."/>
            <person name="Yarish C."/>
            <person name="Zoeuner-Riek S."/>
            <person name="Zhuang Y."/>
            <person name="Zou Y."/>
            <person name="Lindquist E.A."/>
            <person name="Grimwood J."/>
            <person name="Barry K."/>
            <person name="Rokhsar D.S."/>
            <person name="Schmutz J."/>
            <person name="Stiller J.W."/>
            <person name="Grossman A.R."/>
            <person name="Prochnik S.E."/>
        </authorList>
    </citation>
    <scope>NUCLEOTIDE SEQUENCE [LARGE SCALE GENOMIC DNA]</scope>
    <source>
        <strain evidence="2">4086291</strain>
    </source>
</reference>
<evidence type="ECO:0000256" key="1">
    <source>
        <dbReference type="SAM" id="MobiDB-lite"/>
    </source>
</evidence>
<proteinExistence type="predicted"/>
<gene>
    <name evidence="2" type="ORF">BU14_0134s0020</name>
</gene>
<feature type="compositionally biased region" description="Basic residues" evidence="1">
    <location>
        <begin position="174"/>
        <end position="187"/>
    </location>
</feature>
<feature type="region of interest" description="Disordered" evidence="1">
    <location>
        <begin position="102"/>
        <end position="121"/>
    </location>
</feature>
<evidence type="ECO:0000313" key="3">
    <source>
        <dbReference type="Proteomes" id="UP000218209"/>
    </source>
</evidence>
<dbReference type="AlphaFoldDB" id="A0A1X6PA62"/>
<organism evidence="2 3">
    <name type="scientific">Porphyra umbilicalis</name>
    <name type="common">Purple laver</name>
    <name type="synonym">Red alga</name>
    <dbReference type="NCBI Taxonomy" id="2786"/>
    <lineage>
        <taxon>Eukaryota</taxon>
        <taxon>Rhodophyta</taxon>
        <taxon>Bangiophyceae</taxon>
        <taxon>Bangiales</taxon>
        <taxon>Bangiaceae</taxon>
        <taxon>Porphyra</taxon>
    </lineage>
</organism>
<sequence length="255" mass="24893">MVPWTGGQSDGPLARRGADGTRPPSPDRAWLWRALAAGGTRGGCDGCGHRVDGSPLAATALAGGSNGRPPAGHQPSTVAGARAAGTAAAAAAAAVAPVTAAASVTRGGGSAVDGGGGGGTRRVAAAAATAAAAVGGDGGPGGGVPPPSAGAPRARRRPSAAAAARGTGGPMPTRPRRHRDGRRHRGRGGGAARHQTPLCWGIFAYLHLCTSAPLRGAARCLALPRRWRAAAARRACATPALHNGENPSIPDESHP</sequence>
<keyword evidence="3" id="KW-1185">Reference proteome</keyword>
<feature type="region of interest" description="Disordered" evidence="1">
    <location>
        <begin position="133"/>
        <end position="193"/>
    </location>
</feature>
<feature type="region of interest" description="Disordered" evidence="1">
    <location>
        <begin position="1"/>
        <end position="27"/>
    </location>
</feature>
<protein>
    <submittedName>
        <fullName evidence="2">Uncharacterized protein</fullName>
    </submittedName>
</protein>